<dbReference type="RefSeq" id="WP_157750567.1">
    <property type="nucleotide sequence ID" value="NZ_AP017313.1"/>
</dbReference>
<sequence length="132" mass="14703">MTLLKSDIQLSLRSTGARFWKPNSQIVCNVQVTVSQAPVILKNTMRNSLSNSTASPIGAGTLTLNARNASPPQRISQMNVGELSKIINNPLEDKNLIAECLKIRDSISERFFAKINKKLFKAYGWVPKKSDW</sequence>
<protein>
    <submittedName>
        <fullName evidence="1">Uncharacterized protein</fullName>
    </submittedName>
</protein>
<evidence type="ECO:0000313" key="1">
    <source>
        <dbReference type="EMBL" id="BAU54651.1"/>
    </source>
</evidence>
<dbReference type="EMBL" id="AP017313">
    <property type="protein sequence ID" value="BAU54651.1"/>
    <property type="molecule type" value="Genomic_DNA"/>
</dbReference>
<dbReference type="KEGG" id="mgot:MgSA37_02829"/>
<name>A0A0X8X2P9_9SPHI</name>
<dbReference type="AlphaFoldDB" id="A0A0X8X2P9"/>
<accession>A0A0X8X2P9</accession>
<dbReference type="Proteomes" id="UP000218263">
    <property type="component" value="Chromosome"/>
</dbReference>
<keyword evidence="2" id="KW-1185">Reference proteome</keyword>
<proteinExistence type="predicted"/>
<evidence type="ECO:0000313" key="2">
    <source>
        <dbReference type="Proteomes" id="UP000218263"/>
    </source>
</evidence>
<organism evidence="1 2">
    <name type="scientific">Mucilaginibacter gotjawali</name>
    <dbReference type="NCBI Taxonomy" id="1550579"/>
    <lineage>
        <taxon>Bacteria</taxon>
        <taxon>Pseudomonadati</taxon>
        <taxon>Bacteroidota</taxon>
        <taxon>Sphingobacteriia</taxon>
        <taxon>Sphingobacteriales</taxon>
        <taxon>Sphingobacteriaceae</taxon>
        <taxon>Mucilaginibacter</taxon>
    </lineage>
</organism>
<reference evidence="1 2" key="1">
    <citation type="submission" date="2015-12" db="EMBL/GenBank/DDBJ databases">
        <title>Genome sequence of Mucilaginibacter gotjawali.</title>
        <authorList>
            <person name="Lee J.S."/>
            <person name="Lee K.C."/>
            <person name="Kim K.K."/>
            <person name="Lee B.W."/>
        </authorList>
    </citation>
    <scope>NUCLEOTIDE SEQUENCE [LARGE SCALE GENOMIC DNA]</scope>
    <source>
        <strain evidence="1 2">SA3-7</strain>
    </source>
</reference>
<gene>
    <name evidence="1" type="ORF">MgSA37_02829</name>
</gene>